<feature type="region of interest" description="Disordered" evidence="1">
    <location>
        <begin position="320"/>
        <end position="339"/>
    </location>
</feature>
<keyword evidence="4" id="KW-1185">Reference proteome</keyword>
<comment type="caution">
    <text evidence="3">The sequence shown here is derived from an EMBL/GenBank/DDBJ whole genome shotgun (WGS) entry which is preliminary data.</text>
</comment>
<dbReference type="EMBL" id="CAUYUE010000005">
    <property type="protein sequence ID" value="CAK0773781.1"/>
    <property type="molecule type" value="Genomic_DNA"/>
</dbReference>
<dbReference type="InterPro" id="IPR036865">
    <property type="entry name" value="CRAL-TRIO_dom_sf"/>
</dbReference>
<dbReference type="CDD" id="cd00170">
    <property type="entry name" value="SEC14"/>
    <property type="match status" value="1"/>
</dbReference>
<dbReference type="SUPFAM" id="SSF52087">
    <property type="entry name" value="CRAL/TRIO domain"/>
    <property type="match status" value="1"/>
</dbReference>
<name>A0AAV1I238_9CHLO</name>
<dbReference type="PANTHER" id="PTHR46277">
    <property type="entry name" value="OS03G0850700 PROTEIN"/>
    <property type="match status" value="1"/>
</dbReference>
<sequence>MADELVGERCSNPFGCWLSSAPVQLSLDFGFGVRVGATVHLPIKRYRRCKGDVPTPPASTVSTAAASGEQVGGLAWELQKRIESRGDVRGQLQRGAEPLDPDFYARWLKSKGSVDEAEACIRAHAEWREAFVTRGRIHEDEIVRELAAEKAFLQGCDKEGHPVLVVWAARHDMGNRTIEETKRFICYCLDNTIAAADTSRNPRGQILCLFDLSGLRTRNLDVKALQAVFELLQSHYPERLHALWFLNAPFIFWGVWRMVRPFIRTEETKSKIVFLSGSDRAAALHEHIPPQVLPEVYGGDSALVPVEEAALKRLAQQRHKQLKKADKKKPAAAVGPKSSRIASAGRVIHRWSGSAWGVAKKPAVAAWHRLPHWQHKPRLRFWHPAAPGAPSRTGTLSRTLSRHFSLRRPAFTRRPRAPRPPSQNRGRLRMMLSPAFLLEIFRLLTVSAAQALYWAWSHAIPLRLQRPAGDSSRLPTAAPVGSPSKTAAVAGPGLCSSLASPSTEAATIPVSAPCSSGSERDVGSSSTESDHDVNEQRRIRFQAVERLSLIFRAVLGSRPAATARICAMSAASLR</sequence>
<dbReference type="PANTHER" id="PTHR46277:SF3">
    <property type="entry name" value="BINDING PROTEIN, PUTATIVE-RELATED"/>
    <property type="match status" value="1"/>
</dbReference>
<feature type="compositionally biased region" description="Basic and acidic residues" evidence="1">
    <location>
        <begin position="518"/>
        <end position="534"/>
    </location>
</feature>
<accession>A0AAV1I238</accession>
<reference evidence="3 4" key="1">
    <citation type="submission" date="2023-10" db="EMBL/GenBank/DDBJ databases">
        <authorList>
            <person name="Maclean D."/>
            <person name="Macfadyen A."/>
        </authorList>
    </citation>
    <scope>NUCLEOTIDE SEQUENCE [LARGE SCALE GENOMIC DNA]</scope>
</reference>
<dbReference type="Pfam" id="PF00650">
    <property type="entry name" value="CRAL_TRIO"/>
    <property type="match status" value="1"/>
</dbReference>
<feature type="region of interest" description="Disordered" evidence="1">
    <location>
        <begin position="508"/>
        <end position="534"/>
    </location>
</feature>
<evidence type="ECO:0000313" key="3">
    <source>
        <dbReference type="EMBL" id="CAK0773781.1"/>
    </source>
</evidence>
<protein>
    <recommendedName>
        <fullName evidence="2">CRAL-TRIO domain-containing protein</fullName>
    </recommendedName>
</protein>
<proteinExistence type="predicted"/>
<evidence type="ECO:0000259" key="2">
    <source>
        <dbReference type="PROSITE" id="PS50191"/>
    </source>
</evidence>
<dbReference type="PROSITE" id="PS50191">
    <property type="entry name" value="CRAL_TRIO"/>
    <property type="match status" value="1"/>
</dbReference>
<organism evidence="3 4">
    <name type="scientific">Coccomyxa viridis</name>
    <dbReference type="NCBI Taxonomy" id="1274662"/>
    <lineage>
        <taxon>Eukaryota</taxon>
        <taxon>Viridiplantae</taxon>
        <taxon>Chlorophyta</taxon>
        <taxon>core chlorophytes</taxon>
        <taxon>Trebouxiophyceae</taxon>
        <taxon>Trebouxiophyceae incertae sedis</taxon>
        <taxon>Coccomyxaceae</taxon>
        <taxon>Coccomyxa</taxon>
    </lineage>
</organism>
<evidence type="ECO:0000313" key="4">
    <source>
        <dbReference type="Proteomes" id="UP001314263"/>
    </source>
</evidence>
<dbReference type="Proteomes" id="UP001314263">
    <property type="component" value="Unassembled WGS sequence"/>
</dbReference>
<dbReference type="Gene3D" id="3.40.525.10">
    <property type="entry name" value="CRAL-TRIO lipid binding domain"/>
    <property type="match status" value="1"/>
</dbReference>
<dbReference type="SMART" id="SM00516">
    <property type="entry name" value="SEC14"/>
    <property type="match status" value="1"/>
</dbReference>
<dbReference type="AlphaFoldDB" id="A0AAV1I238"/>
<feature type="domain" description="CRAL-TRIO" evidence="2">
    <location>
        <begin position="139"/>
        <end position="305"/>
    </location>
</feature>
<dbReference type="InterPro" id="IPR001251">
    <property type="entry name" value="CRAL-TRIO_dom"/>
</dbReference>
<evidence type="ECO:0000256" key="1">
    <source>
        <dbReference type="SAM" id="MobiDB-lite"/>
    </source>
</evidence>
<gene>
    <name evidence="3" type="ORF">CVIRNUC_004101</name>
</gene>